<dbReference type="InterPro" id="IPR036237">
    <property type="entry name" value="Xyl_isomerase-like_sf"/>
</dbReference>
<organism evidence="1 2">
    <name type="scientific">Tengunoibacter tsumagoiensis</name>
    <dbReference type="NCBI Taxonomy" id="2014871"/>
    <lineage>
        <taxon>Bacteria</taxon>
        <taxon>Bacillati</taxon>
        <taxon>Chloroflexota</taxon>
        <taxon>Ktedonobacteria</taxon>
        <taxon>Ktedonobacterales</taxon>
        <taxon>Dictyobacteraceae</taxon>
        <taxon>Tengunoibacter</taxon>
    </lineage>
</organism>
<dbReference type="SUPFAM" id="SSF51658">
    <property type="entry name" value="Xylose isomerase-like"/>
    <property type="match status" value="1"/>
</dbReference>
<accession>A0A402AAV0</accession>
<reference evidence="2" key="1">
    <citation type="submission" date="2018-12" db="EMBL/GenBank/DDBJ databases">
        <title>Tengunoibacter tsumagoiensis gen. nov., sp. nov., Dictyobacter kobayashii sp. nov., D. alpinus sp. nov., and D. joshuensis sp. nov. and description of Dictyobacteraceae fam. nov. within the order Ktedonobacterales isolated from Tengu-no-mugimeshi.</title>
        <authorList>
            <person name="Wang C.M."/>
            <person name="Zheng Y."/>
            <person name="Sakai Y."/>
            <person name="Toyoda A."/>
            <person name="Minakuchi Y."/>
            <person name="Abe K."/>
            <person name="Yokota A."/>
            <person name="Yabe S."/>
        </authorList>
    </citation>
    <scope>NUCLEOTIDE SEQUENCE [LARGE SCALE GENOMIC DNA]</scope>
    <source>
        <strain evidence="2">Uno3</strain>
    </source>
</reference>
<dbReference type="EMBL" id="BIFR01000002">
    <property type="protein sequence ID" value="GCE16075.1"/>
    <property type="molecule type" value="Genomic_DNA"/>
</dbReference>
<protein>
    <recommendedName>
        <fullName evidence="3">Xylose isomerase-like TIM barrel domain-containing protein</fullName>
    </recommendedName>
</protein>
<proteinExistence type="predicted"/>
<gene>
    <name evidence="1" type="ORF">KTT_59340</name>
</gene>
<keyword evidence="2" id="KW-1185">Reference proteome</keyword>
<dbReference type="OrthoDB" id="2555274at2"/>
<evidence type="ECO:0008006" key="3">
    <source>
        <dbReference type="Google" id="ProtNLM"/>
    </source>
</evidence>
<dbReference type="Gene3D" id="3.20.20.150">
    <property type="entry name" value="Divalent-metal-dependent TIM barrel enzymes"/>
    <property type="match status" value="1"/>
</dbReference>
<dbReference type="RefSeq" id="WP_126583459.1">
    <property type="nucleotide sequence ID" value="NZ_BIFR01000002.1"/>
</dbReference>
<dbReference type="Proteomes" id="UP000287352">
    <property type="component" value="Unassembled WGS sequence"/>
</dbReference>
<sequence length="278" mass="32050">MELLLVRHLWGVEGEWAELFPRFKARGYQAIEVGIPPEEERSSLHTLLTTHELFYIPQIFTSGKNVEEHLHSFQQQVAVAKDFAPLKINCHSGSDTWSFEESKEFYAQALAIEKEAGIPIAHETHRGRIFFYPRITRQLVEAFPDLKLCADLSHWVCVCERLLDDQIETLKVCARQTIHLHARVGYEEGPQVPDPRLQAYQQYVEAHERWWEIIWAAQAAQGVEQSTLTPEFGPPPYLHTVPTTQQPVADLEEICDWQAQRQLAHFAHFTQVRSSSNS</sequence>
<dbReference type="AlphaFoldDB" id="A0A402AAV0"/>
<evidence type="ECO:0000313" key="1">
    <source>
        <dbReference type="EMBL" id="GCE16075.1"/>
    </source>
</evidence>
<evidence type="ECO:0000313" key="2">
    <source>
        <dbReference type="Proteomes" id="UP000287352"/>
    </source>
</evidence>
<name>A0A402AAV0_9CHLR</name>
<comment type="caution">
    <text evidence="1">The sequence shown here is derived from an EMBL/GenBank/DDBJ whole genome shotgun (WGS) entry which is preliminary data.</text>
</comment>